<dbReference type="GO" id="GO:0005764">
    <property type="term" value="C:lysosome"/>
    <property type="evidence" value="ECO:0007669"/>
    <property type="project" value="EnsemblMetazoa"/>
</dbReference>
<proteinExistence type="predicted"/>
<dbReference type="KEGG" id="dwi:6640312"/>
<dbReference type="HOGENOM" id="CLU_1220802_0_0_1"/>
<dbReference type="PROSITE" id="PS51257">
    <property type="entry name" value="PROKAR_LIPOPROTEIN"/>
    <property type="match status" value="1"/>
</dbReference>
<dbReference type="AlphaFoldDB" id="B4MPW1"/>
<feature type="transmembrane region" description="Helical" evidence="5">
    <location>
        <begin position="74"/>
        <end position="93"/>
    </location>
</feature>
<dbReference type="FunCoup" id="B4MPW1">
    <property type="interactions" value="16"/>
</dbReference>
<sequence>MEKSFSISPWKYALFATCILIVGCNIFFFSCGVVTWGSASSVYGSYAVALCGVSVFAAAFLGVYVALKESYKYSIYYLLTTILVMGLLTTYFLTFSSTKDQLMTQFEERIQSLFDAKTHHLDTMQPIHSLFRCCGLQGPKDYLSEQNEGQGALPASCCYSFDCTNPSHVFEEGCSTKATGNLKLQAEINYYACVAIFCLEVLGLLTAFFMGKARKHAKTKIKDEESPINNDD</sequence>
<reference evidence="6 7" key="1">
    <citation type="journal article" date="2007" name="Nature">
        <title>Evolution of genes and genomes on the Drosophila phylogeny.</title>
        <authorList>
            <consortium name="Drosophila 12 Genomes Consortium"/>
            <person name="Clark A.G."/>
            <person name="Eisen M.B."/>
            <person name="Smith D.R."/>
            <person name="Bergman C.M."/>
            <person name="Oliver B."/>
            <person name="Markow T.A."/>
            <person name="Kaufman T.C."/>
            <person name="Kellis M."/>
            <person name="Gelbart W."/>
            <person name="Iyer V.N."/>
            <person name="Pollard D.A."/>
            <person name="Sackton T.B."/>
            <person name="Larracuente A.M."/>
            <person name="Singh N.D."/>
            <person name="Abad J.P."/>
            <person name="Abt D.N."/>
            <person name="Adryan B."/>
            <person name="Aguade M."/>
            <person name="Akashi H."/>
            <person name="Anderson W.W."/>
            <person name="Aquadro C.F."/>
            <person name="Ardell D.H."/>
            <person name="Arguello R."/>
            <person name="Artieri C.G."/>
            <person name="Barbash D.A."/>
            <person name="Barker D."/>
            <person name="Barsanti P."/>
            <person name="Batterham P."/>
            <person name="Batzoglou S."/>
            <person name="Begun D."/>
            <person name="Bhutkar A."/>
            <person name="Blanco E."/>
            <person name="Bosak S.A."/>
            <person name="Bradley R.K."/>
            <person name="Brand A.D."/>
            <person name="Brent M.R."/>
            <person name="Brooks A.N."/>
            <person name="Brown R.H."/>
            <person name="Butlin R.K."/>
            <person name="Caggese C."/>
            <person name="Calvi B.R."/>
            <person name="Bernardo de Carvalho A."/>
            <person name="Caspi A."/>
            <person name="Castrezana S."/>
            <person name="Celniker S.E."/>
            <person name="Chang J.L."/>
            <person name="Chapple C."/>
            <person name="Chatterji S."/>
            <person name="Chinwalla A."/>
            <person name="Civetta A."/>
            <person name="Clifton S.W."/>
            <person name="Comeron J.M."/>
            <person name="Costello J.C."/>
            <person name="Coyne J.A."/>
            <person name="Daub J."/>
            <person name="David R.G."/>
            <person name="Delcher A.L."/>
            <person name="Delehaunty K."/>
            <person name="Do C.B."/>
            <person name="Ebling H."/>
            <person name="Edwards K."/>
            <person name="Eickbush T."/>
            <person name="Evans J.D."/>
            <person name="Filipski A."/>
            <person name="Findeiss S."/>
            <person name="Freyhult E."/>
            <person name="Fulton L."/>
            <person name="Fulton R."/>
            <person name="Garcia A.C."/>
            <person name="Gardiner A."/>
            <person name="Garfield D.A."/>
            <person name="Garvin B.E."/>
            <person name="Gibson G."/>
            <person name="Gilbert D."/>
            <person name="Gnerre S."/>
            <person name="Godfrey J."/>
            <person name="Good R."/>
            <person name="Gotea V."/>
            <person name="Gravely B."/>
            <person name="Greenberg A.J."/>
            <person name="Griffiths-Jones S."/>
            <person name="Gross S."/>
            <person name="Guigo R."/>
            <person name="Gustafson E.A."/>
            <person name="Haerty W."/>
            <person name="Hahn M.W."/>
            <person name="Halligan D.L."/>
            <person name="Halpern A.L."/>
            <person name="Halter G.M."/>
            <person name="Han M.V."/>
            <person name="Heger A."/>
            <person name="Hillier L."/>
            <person name="Hinrichs A.S."/>
            <person name="Holmes I."/>
            <person name="Hoskins R.A."/>
            <person name="Hubisz M.J."/>
            <person name="Hultmark D."/>
            <person name="Huntley M.A."/>
            <person name="Jaffe D.B."/>
            <person name="Jagadeeshan S."/>
            <person name="Jeck W.R."/>
            <person name="Johnson J."/>
            <person name="Jones C.D."/>
            <person name="Jordan W.C."/>
            <person name="Karpen G.H."/>
            <person name="Kataoka E."/>
            <person name="Keightley P.D."/>
            <person name="Kheradpour P."/>
            <person name="Kirkness E.F."/>
            <person name="Koerich L.B."/>
            <person name="Kristiansen K."/>
            <person name="Kudrna D."/>
            <person name="Kulathinal R.J."/>
            <person name="Kumar S."/>
            <person name="Kwok R."/>
            <person name="Lander E."/>
            <person name="Langley C.H."/>
            <person name="Lapoint R."/>
            <person name="Lazzaro B.P."/>
            <person name="Lee S.J."/>
            <person name="Levesque L."/>
            <person name="Li R."/>
            <person name="Lin C.F."/>
            <person name="Lin M.F."/>
            <person name="Lindblad-Toh K."/>
            <person name="Llopart A."/>
            <person name="Long M."/>
            <person name="Low L."/>
            <person name="Lozovsky E."/>
            <person name="Lu J."/>
            <person name="Luo M."/>
            <person name="Machado C.A."/>
            <person name="Makalowski W."/>
            <person name="Marzo M."/>
            <person name="Matsuda M."/>
            <person name="Matzkin L."/>
            <person name="McAllister B."/>
            <person name="McBride C.S."/>
            <person name="McKernan B."/>
            <person name="McKernan K."/>
            <person name="Mendez-Lago M."/>
            <person name="Minx P."/>
            <person name="Mollenhauer M.U."/>
            <person name="Montooth K."/>
            <person name="Mount S.M."/>
            <person name="Mu X."/>
            <person name="Myers E."/>
            <person name="Negre B."/>
            <person name="Newfeld S."/>
            <person name="Nielsen R."/>
            <person name="Noor M.A."/>
            <person name="O'Grady P."/>
            <person name="Pachter L."/>
            <person name="Papaceit M."/>
            <person name="Parisi M.J."/>
            <person name="Parisi M."/>
            <person name="Parts L."/>
            <person name="Pedersen J.S."/>
            <person name="Pesole G."/>
            <person name="Phillippy A.M."/>
            <person name="Ponting C.P."/>
            <person name="Pop M."/>
            <person name="Porcelli D."/>
            <person name="Powell J.R."/>
            <person name="Prohaska S."/>
            <person name="Pruitt K."/>
            <person name="Puig M."/>
            <person name="Quesneville H."/>
            <person name="Ram K.R."/>
            <person name="Rand D."/>
            <person name="Rasmussen M.D."/>
            <person name="Reed L.K."/>
            <person name="Reenan R."/>
            <person name="Reily A."/>
            <person name="Remington K.A."/>
            <person name="Rieger T.T."/>
            <person name="Ritchie M.G."/>
            <person name="Robin C."/>
            <person name="Rogers Y.H."/>
            <person name="Rohde C."/>
            <person name="Rozas J."/>
            <person name="Rubenfield M.J."/>
            <person name="Ruiz A."/>
            <person name="Russo S."/>
            <person name="Salzberg S.L."/>
            <person name="Sanchez-Gracia A."/>
            <person name="Saranga D.J."/>
            <person name="Sato H."/>
            <person name="Schaeffer S.W."/>
            <person name="Schatz M.C."/>
            <person name="Schlenke T."/>
            <person name="Schwartz R."/>
            <person name="Segarra C."/>
            <person name="Singh R.S."/>
            <person name="Sirot L."/>
            <person name="Sirota M."/>
            <person name="Sisneros N.B."/>
            <person name="Smith C.D."/>
            <person name="Smith T.F."/>
            <person name="Spieth J."/>
            <person name="Stage D.E."/>
            <person name="Stark A."/>
            <person name="Stephan W."/>
            <person name="Strausberg R.L."/>
            <person name="Strempel S."/>
            <person name="Sturgill D."/>
            <person name="Sutton G."/>
            <person name="Sutton G.G."/>
            <person name="Tao W."/>
            <person name="Teichmann S."/>
            <person name="Tobari Y.N."/>
            <person name="Tomimura Y."/>
            <person name="Tsolas J.M."/>
            <person name="Valente V.L."/>
            <person name="Venter E."/>
            <person name="Venter J.C."/>
            <person name="Vicario S."/>
            <person name="Vieira F.G."/>
            <person name="Vilella A.J."/>
            <person name="Villasante A."/>
            <person name="Walenz B."/>
            <person name="Wang J."/>
            <person name="Wasserman M."/>
            <person name="Watts T."/>
            <person name="Wilson D."/>
            <person name="Wilson R.K."/>
            <person name="Wing R.A."/>
            <person name="Wolfner M.F."/>
            <person name="Wong A."/>
            <person name="Wong G.K."/>
            <person name="Wu C.I."/>
            <person name="Wu G."/>
            <person name="Yamamoto D."/>
            <person name="Yang H.P."/>
            <person name="Yang S.P."/>
            <person name="Yorke J.A."/>
            <person name="Yoshida K."/>
            <person name="Zdobnov E."/>
            <person name="Zhang P."/>
            <person name="Zhang Y."/>
            <person name="Zimin A.V."/>
            <person name="Baldwin J."/>
            <person name="Abdouelleil A."/>
            <person name="Abdulkadir J."/>
            <person name="Abebe A."/>
            <person name="Abera B."/>
            <person name="Abreu J."/>
            <person name="Acer S.C."/>
            <person name="Aftuck L."/>
            <person name="Alexander A."/>
            <person name="An P."/>
            <person name="Anderson E."/>
            <person name="Anderson S."/>
            <person name="Arachi H."/>
            <person name="Azer M."/>
            <person name="Bachantsang P."/>
            <person name="Barry A."/>
            <person name="Bayul T."/>
            <person name="Berlin A."/>
            <person name="Bessette D."/>
            <person name="Bloom T."/>
            <person name="Blye J."/>
            <person name="Boguslavskiy L."/>
            <person name="Bonnet C."/>
            <person name="Boukhgalter B."/>
            <person name="Bourzgui I."/>
            <person name="Brown A."/>
            <person name="Cahill P."/>
            <person name="Channer S."/>
            <person name="Cheshatsang Y."/>
            <person name="Chuda L."/>
            <person name="Citroen M."/>
            <person name="Collymore A."/>
            <person name="Cooke P."/>
            <person name="Costello M."/>
            <person name="D'Aco K."/>
            <person name="Daza R."/>
            <person name="De Haan G."/>
            <person name="DeGray S."/>
            <person name="DeMaso C."/>
            <person name="Dhargay N."/>
            <person name="Dooley K."/>
            <person name="Dooley E."/>
            <person name="Doricent M."/>
            <person name="Dorje P."/>
            <person name="Dorjee K."/>
            <person name="Dupes A."/>
            <person name="Elong R."/>
            <person name="Falk J."/>
            <person name="Farina A."/>
            <person name="Faro S."/>
            <person name="Ferguson D."/>
            <person name="Fisher S."/>
            <person name="Foley C.D."/>
            <person name="Franke A."/>
            <person name="Friedrich D."/>
            <person name="Gadbois L."/>
            <person name="Gearin G."/>
            <person name="Gearin C.R."/>
            <person name="Giannoukos G."/>
            <person name="Goode T."/>
            <person name="Graham J."/>
            <person name="Grandbois E."/>
            <person name="Grewal S."/>
            <person name="Gyaltsen K."/>
            <person name="Hafez N."/>
            <person name="Hagos B."/>
            <person name="Hall J."/>
            <person name="Henson C."/>
            <person name="Hollinger A."/>
            <person name="Honan T."/>
            <person name="Huard M.D."/>
            <person name="Hughes L."/>
            <person name="Hurhula B."/>
            <person name="Husby M.E."/>
            <person name="Kamat A."/>
            <person name="Kanga B."/>
            <person name="Kashin S."/>
            <person name="Khazanovich D."/>
            <person name="Kisner P."/>
            <person name="Lance K."/>
            <person name="Lara M."/>
            <person name="Lee W."/>
            <person name="Lennon N."/>
            <person name="Letendre F."/>
            <person name="LeVine R."/>
            <person name="Lipovsky A."/>
            <person name="Liu X."/>
            <person name="Liu J."/>
            <person name="Liu S."/>
            <person name="Lokyitsang T."/>
            <person name="Lokyitsang Y."/>
            <person name="Lubonja R."/>
            <person name="Lui A."/>
            <person name="MacDonald P."/>
            <person name="Magnisalis V."/>
            <person name="Maru K."/>
            <person name="Matthews C."/>
            <person name="McCusker W."/>
            <person name="McDonough S."/>
            <person name="Mehta T."/>
            <person name="Meldrim J."/>
            <person name="Meneus L."/>
            <person name="Mihai O."/>
            <person name="Mihalev A."/>
            <person name="Mihova T."/>
            <person name="Mittelman R."/>
            <person name="Mlenga V."/>
            <person name="Montmayeur A."/>
            <person name="Mulrain L."/>
            <person name="Navidi A."/>
            <person name="Naylor J."/>
            <person name="Negash T."/>
            <person name="Nguyen T."/>
            <person name="Nguyen N."/>
            <person name="Nicol R."/>
            <person name="Norbu C."/>
            <person name="Norbu N."/>
            <person name="Novod N."/>
            <person name="O'Neill B."/>
            <person name="Osman S."/>
            <person name="Markiewicz E."/>
            <person name="Oyono O.L."/>
            <person name="Patti C."/>
            <person name="Phunkhang P."/>
            <person name="Pierre F."/>
            <person name="Priest M."/>
            <person name="Raghuraman S."/>
            <person name="Rege F."/>
            <person name="Reyes R."/>
            <person name="Rise C."/>
            <person name="Rogov P."/>
            <person name="Ross K."/>
            <person name="Ryan E."/>
            <person name="Settipalli S."/>
            <person name="Shea T."/>
            <person name="Sherpa N."/>
            <person name="Shi L."/>
            <person name="Shih D."/>
            <person name="Sparrow T."/>
            <person name="Spaulding J."/>
            <person name="Stalker J."/>
            <person name="Stange-Thomann N."/>
            <person name="Stavropoulos S."/>
            <person name="Stone C."/>
            <person name="Strader C."/>
            <person name="Tesfaye S."/>
            <person name="Thomson T."/>
            <person name="Thoulutsang Y."/>
            <person name="Thoulutsang D."/>
            <person name="Topham K."/>
            <person name="Topping I."/>
            <person name="Tsamla T."/>
            <person name="Vassiliev H."/>
            <person name="Vo A."/>
            <person name="Wangchuk T."/>
            <person name="Wangdi T."/>
            <person name="Weiand M."/>
            <person name="Wilkinson J."/>
            <person name="Wilson A."/>
            <person name="Yadav S."/>
            <person name="Young G."/>
            <person name="Yu Q."/>
            <person name="Zembek L."/>
            <person name="Zhong D."/>
            <person name="Zimmer A."/>
            <person name="Zwirko Z."/>
            <person name="Jaffe D.B."/>
            <person name="Alvarez P."/>
            <person name="Brockman W."/>
            <person name="Butler J."/>
            <person name="Chin C."/>
            <person name="Gnerre S."/>
            <person name="Grabherr M."/>
            <person name="Kleber M."/>
            <person name="Mauceli E."/>
            <person name="MacCallum I."/>
        </authorList>
    </citation>
    <scope>NUCLEOTIDE SEQUENCE [LARGE SCALE GENOMIC DNA]</scope>
    <source>
        <strain evidence="7">Tucson 14030-0811.24</strain>
    </source>
</reference>
<dbReference type="PhylomeDB" id="B4MPW1"/>
<dbReference type="CDD" id="cd03127">
    <property type="entry name" value="tetraspanin_LEL"/>
    <property type="match status" value="1"/>
</dbReference>
<dbReference type="SUPFAM" id="SSF48652">
    <property type="entry name" value="Tetraspanin"/>
    <property type="match status" value="1"/>
</dbReference>
<keyword evidence="3 5" id="KW-1133">Transmembrane helix</keyword>
<dbReference type="InParanoid" id="B4MPW1"/>
<feature type="transmembrane region" description="Helical" evidence="5">
    <location>
        <begin position="43"/>
        <end position="67"/>
    </location>
</feature>
<keyword evidence="7" id="KW-1185">Reference proteome</keyword>
<comment type="subcellular location">
    <subcellularLocation>
        <location evidence="1">Membrane</location>
        <topology evidence="1">Multi-pass membrane protein</topology>
    </subcellularLocation>
</comment>
<organism evidence="7">
    <name type="scientific">Drosophila willistoni</name>
    <name type="common">Fruit fly</name>
    <dbReference type="NCBI Taxonomy" id="7260"/>
    <lineage>
        <taxon>Eukaryota</taxon>
        <taxon>Metazoa</taxon>
        <taxon>Ecdysozoa</taxon>
        <taxon>Arthropoda</taxon>
        <taxon>Hexapoda</taxon>
        <taxon>Insecta</taxon>
        <taxon>Pterygota</taxon>
        <taxon>Neoptera</taxon>
        <taxon>Endopterygota</taxon>
        <taxon>Diptera</taxon>
        <taxon>Brachycera</taxon>
        <taxon>Muscomorpha</taxon>
        <taxon>Ephydroidea</taxon>
        <taxon>Drosophilidae</taxon>
        <taxon>Drosophila</taxon>
        <taxon>Sophophora</taxon>
    </lineage>
</organism>
<dbReference type="GO" id="GO:0006897">
    <property type="term" value="P:endocytosis"/>
    <property type="evidence" value="ECO:0007669"/>
    <property type="project" value="EnsemblMetazoa"/>
</dbReference>
<evidence type="ECO:0000256" key="1">
    <source>
        <dbReference type="ARBA" id="ARBA00004141"/>
    </source>
</evidence>
<name>B4MPW1_DROWI</name>
<dbReference type="InterPro" id="IPR008952">
    <property type="entry name" value="Tetraspanin_EC2_sf"/>
</dbReference>
<keyword evidence="4 5" id="KW-0472">Membrane</keyword>
<dbReference type="Pfam" id="PF00335">
    <property type="entry name" value="Tetraspanin"/>
    <property type="match status" value="1"/>
</dbReference>
<gene>
    <name evidence="6" type="primary">Dwil\GK21781</name>
    <name evidence="6" type="ORF">Dwil_GK21781</name>
</gene>
<dbReference type="EMBL" id="CH963849">
    <property type="protein sequence ID" value="EDW74150.1"/>
    <property type="molecule type" value="Genomic_DNA"/>
</dbReference>
<evidence type="ECO:0000256" key="5">
    <source>
        <dbReference type="SAM" id="Phobius"/>
    </source>
</evidence>
<evidence type="ECO:0000313" key="6">
    <source>
        <dbReference type="EMBL" id="EDW74150.1"/>
    </source>
</evidence>
<evidence type="ECO:0000313" key="7">
    <source>
        <dbReference type="Proteomes" id="UP000007798"/>
    </source>
</evidence>
<evidence type="ECO:0000256" key="4">
    <source>
        <dbReference type="ARBA" id="ARBA00023136"/>
    </source>
</evidence>
<evidence type="ECO:0000256" key="3">
    <source>
        <dbReference type="ARBA" id="ARBA00022989"/>
    </source>
</evidence>
<accession>B4MPW1</accession>
<evidence type="ECO:0000256" key="2">
    <source>
        <dbReference type="ARBA" id="ARBA00022692"/>
    </source>
</evidence>
<feature type="transmembrane region" description="Helical" evidence="5">
    <location>
        <begin position="12"/>
        <end position="37"/>
    </location>
</feature>
<dbReference type="InterPro" id="IPR018499">
    <property type="entry name" value="Tetraspanin/Peripherin"/>
</dbReference>
<dbReference type="GO" id="GO:0071486">
    <property type="term" value="P:cellular response to high light intensity"/>
    <property type="evidence" value="ECO:0007669"/>
    <property type="project" value="EnsemblMetazoa"/>
</dbReference>
<protein>
    <submittedName>
        <fullName evidence="6">GK21781</fullName>
    </submittedName>
</protein>
<dbReference type="Proteomes" id="UP000007798">
    <property type="component" value="Unassembled WGS sequence"/>
</dbReference>
<dbReference type="Gene3D" id="1.10.1450.10">
    <property type="entry name" value="Tetraspanin"/>
    <property type="match status" value="1"/>
</dbReference>
<keyword evidence="2 5" id="KW-0812">Transmembrane</keyword>
<feature type="transmembrane region" description="Helical" evidence="5">
    <location>
        <begin position="188"/>
        <end position="210"/>
    </location>
</feature>
<dbReference type="eggNOG" id="KOG3882">
    <property type="taxonomic scope" value="Eukaryota"/>
</dbReference>
<dbReference type="OMA" id="CGVTTWG"/>
<dbReference type="GO" id="GO:0016020">
    <property type="term" value="C:membrane"/>
    <property type="evidence" value="ECO:0007669"/>
    <property type="project" value="UniProtKB-SubCell"/>
</dbReference>
<dbReference type="OrthoDB" id="6239677at2759"/>
<dbReference type="SMR" id="B4MPW1"/>